<evidence type="ECO:0000313" key="6">
    <source>
        <dbReference type="Proteomes" id="UP001500889"/>
    </source>
</evidence>
<feature type="compositionally biased region" description="Polar residues" evidence="1">
    <location>
        <begin position="683"/>
        <end position="695"/>
    </location>
</feature>
<evidence type="ECO:0000256" key="1">
    <source>
        <dbReference type="SAM" id="MobiDB-lite"/>
    </source>
</evidence>
<feature type="compositionally biased region" description="Low complexity" evidence="1">
    <location>
        <begin position="659"/>
        <end position="682"/>
    </location>
</feature>
<dbReference type="Pfam" id="PF13229">
    <property type="entry name" value="Beta_helix"/>
    <property type="match status" value="1"/>
</dbReference>
<dbReference type="InterPro" id="IPR012334">
    <property type="entry name" value="Pectin_lyas_fold"/>
</dbReference>
<feature type="region of interest" description="Disordered" evidence="1">
    <location>
        <begin position="882"/>
        <end position="907"/>
    </location>
</feature>
<dbReference type="EMBL" id="AP029266">
    <property type="protein sequence ID" value="BFG02079.1"/>
    <property type="molecule type" value="Genomic_DNA"/>
</dbReference>
<proteinExistence type="predicted"/>
<feature type="compositionally biased region" description="Polar residues" evidence="1">
    <location>
        <begin position="704"/>
        <end position="716"/>
    </location>
</feature>
<feature type="transmembrane region" description="Helical" evidence="2">
    <location>
        <begin position="504"/>
        <end position="528"/>
    </location>
</feature>
<evidence type="ECO:0000313" key="5">
    <source>
        <dbReference type="EMBL" id="BFG02079.1"/>
    </source>
</evidence>
<reference evidence="5 6" key="1">
    <citation type="submission" date="2024-02" db="EMBL/GenBank/DDBJ databases">
        <title>A chromosome-level genome assembly of Drosophila madeirensis, a fruit fly species endemic to Madeira island.</title>
        <authorList>
            <person name="Tomihara K."/>
            <person name="Llopart A."/>
            <person name="Yamamoto D."/>
        </authorList>
    </citation>
    <scope>NUCLEOTIDE SEQUENCE [LARGE SCALE GENOMIC DNA]</scope>
    <source>
        <strain evidence="5 6">RF1</strain>
    </source>
</reference>
<dbReference type="AlphaFoldDB" id="A0AAU9G3H1"/>
<feature type="region of interest" description="Disordered" evidence="1">
    <location>
        <begin position="617"/>
        <end position="790"/>
    </location>
</feature>
<evidence type="ECO:0000259" key="4">
    <source>
        <dbReference type="Pfam" id="PF13229"/>
    </source>
</evidence>
<feature type="chain" id="PRO_5043627969" description="Right handed beta helix domain-containing protein" evidence="3">
    <location>
        <begin position="25"/>
        <end position="907"/>
    </location>
</feature>
<keyword evidence="6" id="KW-1185">Reference proteome</keyword>
<dbReference type="InterPro" id="IPR011050">
    <property type="entry name" value="Pectin_lyase_fold/virulence"/>
</dbReference>
<name>A0AAU9G3H1_DROMD</name>
<dbReference type="Proteomes" id="UP001500889">
    <property type="component" value="Chromosome A"/>
</dbReference>
<keyword evidence="2" id="KW-1133">Transmembrane helix</keyword>
<protein>
    <recommendedName>
        <fullName evidence="4">Right handed beta helix domain-containing protein</fullName>
    </recommendedName>
</protein>
<keyword evidence="3" id="KW-0732">Signal</keyword>
<dbReference type="InterPro" id="IPR039448">
    <property type="entry name" value="Beta_helix"/>
</dbReference>
<gene>
    <name evidence="5" type="ORF">DMAD_01683</name>
</gene>
<keyword evidence="2" id="KW-0472">Membrane</keyword>
<feature type="domain" description="Right handed beta helix" evidence="4">
    <location>
        <begin position="266"/>
        <end position="406"/>
    </location>
</feature>
<evidence type="ECO:0000256" key="3">
    <source>
        <dbReference type="SAM" id="SignalP"/>
    </source>
</evidence>
<feature type="compositionally biased region" description="Low complexity" evidence="1">
    <location>
        <begin position="826"/>
        <end position="841"/>
    </location>
</feature>
<keyword evidence="2" id="KW-0812">Transmembrane</keyword>
<feature type="compositionally biased region" description="Low complexity" evidence="1">
    <location>
        <begin position="621"/>
        <end position="640"/>
    </location>
</feature>
<evidence type="ECO:0000256" key="2">
    <source>
        <dbReference type="SAM" id="Phobius"/>
    </source>
</evidence>
<accession>A0AAU9G3H1</accession>
<organism evidence="5 6">
    <name type="scientific">Drosophila madeirensis</name>
    <name type="common">Fruit fly</name>
    <dbReference type="NCBI Taxonomy" id="30013"/>
    <lineage>
        <taxon>Eukaryota</taxon>
        <taxon>Metazoa</taxon>
        <taxon>Ecdysozoa</taxon>
        <taxon>Arthropoda</taxon>
        <taxon>Hexapoda</taxon>
        <taxon>Insecta</taxon>
        <taxon>Pterygota</taxon>
        <taxon>Neoptera</taxon>
        <taxon>Endopterygota</taxon>
        <taxon>Diptera</taxon>
        <taxon>Brachycera</taxon>
        <taxon>Muscomorpha</taxon>
        <taxon>Ephydroidea</taxon>
        <taxon>Drosophilidae</taxon>
        <taxon>Drosophila</taxon>
        <taxon>Sophophora</taxon>
    </lineage>
</organism>
<dbReference type="Gene3D" id="2.160.20.10">
    <property type="entry name" value="Single-stranded right-handed beta-helix, Pectin lyase-like"/>
    <property type="match status" value="1"/>
</dbReference>
<feature type="region of interest" description="Disordered" evidence="1">
    <location>
        <begin position="816"/>
        <end position="859"/>
    </location>
</feature>
<dbReference type="SUPFAM" id="SSF51126">
    <property type="entry name" value="Pectin lyase-like"/>
    <property type="match status" value="1"/>
</dbReference>
<feature type="signal peptide" evidence="3">
    <location>
        <begin position="1"/>
        <end position="24"/>
    </location>
</feature>
<sequence length="907" mass="99180">MFGKSTMLLLILGTLLLVVCNVEAGGRPLYGRLPIAAYSGSWPAWNSAAPAPASLITETSGENICNHCHCLGKMVTCDFKQNRTLSPKWDSKYFVPVAITAMRISLAGRTQFELHNEFFRGNRVNFFDIVGQGSADSDQVELTKNAFQNNLGGYPDIQVRNVQRVFIREGAFSGGEFKLLVENSHDVVLFPRAFQNMNISCSFRHVENLEMKEETFYPNSDSSAKSLVNLRIEDTKIEQIGSFDVSMLKVSFVKATIDRIQTNAFDVTEIKELSFEDCHIGTIEARALTSKLRSDHVSFKGTTIGMIDSEAIIDCGISRLTLKNNTIMKIKSNAMQIFSVFVFIQDNTVKHTEHNWLRVKDGEHIVIENNSFGQFNQFGLELAKLSKPFNCTFANNRLEDPEQNSLNFSNCEVHRITVGHDCSCDSEWMHRLTDHDLDSEIICPLVATDRGCFNASSVNRRRFVHEACGGGHHNVSRHCANGQWSTRTASDLLGSGGSLTIGQIAMYIVGFIVAVSLASLIVLGLTAVCKRGRSGNSSAAGSGDSDLCSFTDDARRTMLKQTESLRDGDSTRKSIRKLMSGKLSRIECKNQVIDTIKEMPNGSSIIKDLLTQHLLDCHDPSGSGNSNSHTNSHSNSNSNGPASQGGGDYYATSTMPHDSPSASAAPSAPNYEEPIYEEPQQPLLTSEYSSPSDPMTETPVYSEPINSTAPPSSNAINDIPPAYQYALPMRHLGPPQLPSTRGQQQPQLPPAPPSQQHVSYATPVWRATASATPNSRPPTGGAGGAGRADITPQRHVRDLRQDLEAMPQFHPNQLTSARHQRQFHHPQTQPQPQSQSQSQPQVQPPPYSQRMGAVAAGTGSRGRVRSFECLDGAASLAAMEHMDSGSDHSGGSDETVQIGDVIDYADA</sequence>